<dbReference type="Proteomes" id="UP001205601">
    <property type="component" value="Unassembled WGS sequence"/>
</dbReference>
<accession>A0ABT2NJ44</accession>
<dbReference type="RefSeq" id="WP_261494369.1">
    <property type="nucleotide sequence ID" value="NZ_JAOCQF010000001.1"/>
</dbReference>
<evidence type="ECO:0000313" key="1">
    <source>
        <dbReference type="EMBL" id="MCT8328942.1"/>
    </source>
</evidence>
<organism evidence="1 2">
    <name type="scientific">Albidovulum sediminis</name>
    <dbReference type="NCBI Taxonomy" id="3066345"/>
    <lineage>
        <taxon>Bacteria</taxon>
        <taxon>Pseudomonadati</taxon>
        <taxon>Pseudomonadota</taxon>
        <taxon>Alphaproteobacteria</taxon>
        <taxon>Rhodobacterales</taxon>
        <taxon>Paracoccaceae</taxon>
        <taxon>Albidovulum</taxon>
    </lineage>
</organism>
<dbReference type="EMBL" id="JAOCQF010000001">
    <property type="protein sequence ID" value="MCT8328942.1"/>
    <property type="molecule type" value="Genomic_DNA"/>
</dbReference>
<reference evidence="2" key="1">
    <citation type="submission" date="2023-07" db="EMBL/GenBank/DDBJ databases">
        <title>Defluviimonas sediminis sp. nov., isolated from mangrove sediment.</title>
        <authorList>
            <person name="Liu L."/>
            <person name="Li J."/>
            <person name="Huang Y."/>
            <person name="Pan J."/>
            <person name="Li M."/>
        </authorList>
    </citation>
    <scope>NUCLEOTIDE SEQUENCE [LARGE SCALE GENOMIC DNA]</scope>
    <source>
        <strain evidence="2">FT324</strain>
    </source>
</reference>
<protein>
    <submittedName>
        <fullName evidence="1">Uncharacterized protein</fullName>
    </submittedName>
</protein>
<proteinExistence type="predicted"/>
<name>A0ABT2NJ44_9RHOB</name>
<gene>
    <name evidence="1" type="ORF">N5I32_05365</name>
</gene>
<evidence type="ECO:0000313" key="2">
    <source>
        <dbReference type="Proteomes" id="UP001205601"/>
    </source>
</evidence>
<sequence>MSRTLLWKRLLIWGVCLWGILFALPNAFYPTVERHNDAAAILAETGALSGVAEADLERWPSWLPSSLVALGLDLRGGAHLLAAVHVKDVHAARMELLWPQVRDALRELHDQVGTVRRLDAPAGELRVTIGNPDGLSAALVAVTPSPRPT</sequence>
<comment type="caution">
    <text evidence="1">The sequence shown here is derived from an EMBL/GenBank/DDBJ whole genome shotgun (WGS) entry which is preliminary data.</text>
</comment>
<keyword evidence="2" id="KW-1185">Reference proteome</keyword>